<proteinExistence type="predicted"/>
<comment type="caution">
    <text evidence="10">The sequence shown here is derived from an EMBL/GenBank/DDBJ whole genome shotgun (WGS) entry which is preliminary data.</text>
</comment>
<keyword evidence="2" id="KW-0813">Transport</keyword>
<organism evidence="10 11">
    <name type="scientific">Ceratitis capitata</name>
    <name type="common">Mediterranean fruit fly</name>
    <name type="synonym">Tephritis capitata</name>
    <dbReference type="NCBI Taxonomy" id="7213"/>
    <lineage>
        <taxon>Eukaryota</taxon>
        <taxon>Metazoa</taxon>
        <taxon>Ecdysozoa</taxon>
        <taxon>Arthropoda</taxon>
        <taxon>Hexapoda</taxon>
        <taxon>Insecta</taxon>
        <taxon>Pterygota</taxon>
        <taxon>Neoptera</taxon>
        <taxon>Endopterygota</taxon>
        <taxon>Diptera</taxon>
        <taxon>Brachycera</taxon>
        <taxon>Muscomorpha</taxon>
        <taxon>Tephritoidea</taxon>
        <taxon>Tephritidae</taxon>
        <taxon>Ceratitis</taxon>
        <taxon>Ceratitis</taxon>
    </lineage>
</organism>
<reference evidence="10" key="1">
    <citation type="submission" date="2020-11" db="EMBL/GenBank/DDBJ databases">
        <authorList>
            <person name="Whitehead M."/>
        </authorList>
    </citation>
    <scope>NUCLEOTIDE SEQUENCE</scope>
    <source>
        <strain evidence="10">EGII</strain>
    </source>
</reference>
<dbReference type="Proteomes" id="UP000606786">
    <property type="component" value="Unassembled WGS sequence"/>
</dbReference>
<gene>
    <name evidence="10" type="ORF">CCAP1982_LOCUS8279</name>
</gene>
<evidence type="ECO:0000256" key="7">
    <source>
        <dbReference type="ARBA" id="ARBA00022989"/>
    </source>
</evidence>
<protein>
    <submittedName>
        <fullName evidence="10">(Mediterranean fruit fly) hypothetical protein</fullName>
    </submittedName>
</protein>
<dbReference type="SUPFAM" id="SSF90123">
    <property type="entry name" value="ABC transporter transmembrane region"/>
    <property type="match status" value="1"/>
</dbReference>
<dbReference type="InterPro" id="IPR050173">
    <property type="entry name" value="ABC_transporter_C-like"/>
</dbReference>
<keyword evidence="11" id="KW-1185">Reference proteome</keyword>
<evidence type="ECO:0000256" key="4">
    <source>
        <dbReference type="ARBA" id="ARBA00022737"/>
    </source>
</evidence>
<keyword evidence="3" id="KW-0812">Transmembrane</keyword>
<dbReference type="InterPro" id="IPR011527">
    <property type="entry name" value="ABC1_TM_dom"/>
</dbReference>
<dbReference type="PANTHER" id="PTHR24223:SF443">
    <property type="entry name" value="MULTIDRUG-RESISTANCE LIKE PROTEIN 1, ISOFORM I"/>
    <property type="match status" value="1"/>
</dbReference>
<keyword evidence="5" id="KW-0547">Nucleotide-binding</keyword>
<dbReference type="Pfam" id="PF00664">
    <property type="entry name" value="ABC_membrane"/>
    <property type="match status" value="1"/>
</dbReference>
<comment type="subcellular location">
    <subcellularLocation>
        <location evidence="1">Endomembrane system</location>
        <topology evidence="1">Multi-pass membrane protein</topology>
    </subcellularLocation>
</comment>
<dbReference type="InterPro" id="IPR036640">
    <property type="entry name" value="ABC1_TM_sf"/>
</dbReference>
<dbReference type="AlphaFoldDB" id="A0A811UPJ6"/>
<dbReference type="GO" id="GO:0012505">
    <property type="term" value="C:endomembrane system"/>
    <property type="evidence" value="ECO:0007669"/>
    <property type="project" value="UniProtKB-SubCell"/>
</dbReference>
<evidence type="ECO:0000313" key="11">
    <source>
        <dbReference type="Proteomes" id="UP000606786"/>
    </source>
</evidence>
<dbReference type="PANTHER" id="PTHR24223">
    <property type="entry name" value="ATP-BINDING CASSETTE SUB-FAMILY C"/>
    <property type="match status" value="1"/>
</dbReference>
<evidence type="ECO:0000256" key="5">
    <source>
        <dbReference type="ARBA" id="ARBA00022741"/>
    </source>
</evidence>
<keyword evidence="6" id="KW-0067">ATP-binding</keyword>
<sequence length="115" mass="12784">MRASVCRFFDITPLGRLLNHFSGDMEVIDEELPGTLDTLCSYGASAAIAMATIHASLTISHQLYGNLLHLPTEFFDITPSGRILDRCTSDVQILDTIMPLNMRIFMSTMFQGNNI</sequence>
<keyword evidence="4" id="KW-0677">Repeat</keyword>
<dbReference type="GO" id="GO:0016020">
    <property type="term" value="C:membrane"/>
    <property type="evidence" value="ECO:0007669"/>
    <property type="project" value="InterPro"/>
</dbReference>
<dbReference type="GO" id="GO:0005524">
    <property type="term" value="F:ATP binding"/>
    <property type="evidence" value="ECO:0007669"/>
    <property type="project" value="UniProtKB-KW"/>
</dbReference>
<evidence type="ECO:0000259" key="9">
    <source>
        <dbReference type="PROSITE" id="PS50929"/>
    </source>
</evidence>
<accession>A0A811UPJ6</accession>
<evidence type="ECO:0000256" key="2">
    <source>
        <dbReference type="ARBA" id="ARBA00022448"/>
    </source>
</evidence>
<feature type="domain" description="ABC transmembrane type-1" evidence="9">
    <location>
        <begin position="38"/>
        <end position="111"/>
    </location>
</feature>
<keyword evidence="8" id="KW-0472">Membrane</keyword>
<evidence type="ECO:0000256" key="3">
    <source>
        <dbReference type="ARBA" id="ARBA00022692"/>
    </source>
</evidence>
<name>A0A811UPJ6_CERCA</name>
<evidence type="ECO:0000256" key="8">
    <source>
        <dbReference type="ARBA" id="ARBA00023136"/>
    </source>
</evidence>
<evidence type="ECO:0000313" key="10">
    <source>
        <dbReference type="EMBL" id="CAD6999756.1"/>
    </source>
</evidence>
<dbReference type="Gene3D" id="1.20.1560.10">
    <property type="entry name" value="ABC transporter type 1, transmembrane domain"/>
    <property type="match status" value="1"/>
</dbReference>
<evidence type="ECO:0000256" key="1">
    <source>
        <dbReference type="ARBA" id="ARBA00004127"/>
    </source>
</evidence>
<evidence type="ECO:0000256" key="6">
    <source>
        <dbReference type="ARBA" id="ARBA00022840"/>
    </source>
</evidence>
<dbReference type="PROSITE" id="PS50929">
    <property type="entry name" value="ABC_TM1F"/>
    <property type="match status" value="1"/>
</dbReference>
<dbReference type="EMBL" id="CAJHJT010000012">
    <property type="protein sequence ID" value="CAD6999756.1"/>
    <property type="molecule type" value="Genomic_DNA"/>
</dbReference>
<dbReference type="GO" id="GO:0140359">
    <property type="term" value="F:ABC-type transporter activity"/>
    <property type="evidence" value="ECO:0007669"/>
    <property type="project" value="InterPro"/>
</dbReference>
<keyword evidence="7" id="KW-1133">Transmembrane helix</keyword>